<dbReference type="EMBL" id="SNXW01000003">
    <property type="protein sequence ID" value="TDP84435.1"/>
    <property type="molecule type" value="Genomic_DNA"/>
</dbReference>
<feature type="transmembrane region" description="Helical" evidence="1">
    <location>
        <begin position="41"/>
        <end position="64"/>
    </location>
</feature>
<reference evidence="2 3" key="1">
    <citation type="submission" date="2019-03" db="EMBL/GenBank/DDBJ databases">
        <title>Genomic Encyclopedia of Type Strains, Phase IV (KMG-IV): sequencing the most valuable type-strain genomes for metagenomic binning, comparative biology and taxonomic classification.</title>
        <authorList>
            <person name="Goeker M."/>
        </authorList>
    </citation>
    <scope>NUCLEOTIDE SEQUENCE [LARGE SCALE GENOMIC DNA]</scope>
    <source>
        <strain evidence="2 3">DSM 11901</strain>
    </source>
</reference>
<keyword evidence="1" id="KW-0812">Transmembrane</keyword>
<evidence type="ECO:0000313" key="2">
    <source>
        <dbReference type="EMBL" id="TDP84435.1"/>
    </source>
</evidence>
<protein>
    <submittedName>
        <fullName evidence="2">Uncharacterized protein</fullName>
    </submittedName>
</protein>
<comment type="caution">
    <text evidence="2">The sequence shown here is derived from an EMBL/GenBank/DDBJ whole genome shotgun (WGS) entry which is preliminary data.</text>
</comment>
<keyword evidence="1" id="KW-1133">Transmembrane helix</keyword>
<evidence type="ECO:0000256" key="1">
    <source>
        <dbReference type="SAM" id="Phobius"/>
    </source>
</evidence>
<accession>A0A4R6REC4</accession>
<proteinExistence type="predicted"/>
<organism evidence="2 3">
    <name type="scientific">Aquabacterium commune</name>
    <dbReference type="NCBI Taxonomy" id="70586"/>
    <lineage>
        <taxon>Bacteria</taxon>
        <taxon>Pseudomonadati</taxon>
        <taxon>Pseudomonadota</taxon>
        <taxon>Betaproteobacteria</taxon>
        <taxon>Burkholderiales</taxon>
        <taxon>Aquabacterium</taxon>
    </lineage>
</organism>
<name>A0A4R6REC4_9BURK</name>
<keyword evidence="1" id="KW-0472">Membrane</keyword>
<keyword evidence="3" id="KW-1185">Reference proteome</keyword>
<dbReference type="AlphaFoldDB" id="A0A4R6REC4"/>
<evidence type="ECO:0000313" key="3">
    <source>
        <dbReference type="Proteomes" id="UP000294593"/>
    </source>
</evidence>
<sequence length="108" mass="11330">MRARPFDTILPRLAMACAAGVVLVIAGRVVGSELIGDVGAVLMAPLTLIAGGACTLVVLLAPAWPLSSLAEKIPDAWAWPFIGTSMAVTLLWWWLVWSCIAAGPGPDY</sequence>
<dbReference type="Proteomes" id="UP000294593">
    <property type="component" value="Unassembled WGS sequence"/>
</dbReference>
<gene>
    <name evidence="2" type="ORF">EV672_1033</name>
</gene>
<feature type="transmembrane region" description="Helical" evidence="1">
    <location>
        <begin position="76"/>
        <end position="95"/>
    </location>
</feature>